<proteinExistence type="predicted"/>
<dbReference type="EMBL" id="QZFU01000005">
    <property type="protein sequence ID" value="RJO80223.1"/>
    <property type="molecule type" value="Genomic_DNA"/>
</dbReference>
<dbReference type="SUPFAM" id="SSF52540">
    <property type="entry name" value="P-loop containing nucleoside triphosphate hydrolases"/>
    <property type="match status" value="1"/>
</dbReference>
<name>A0A3A4KUQ4_9NOCA</name>
<dbReference type="Gene3D" id="3.40.50.300">
    <property type="entry name" value="P-loop containing nucleotide triphosphate hydrolases"/>
    <property type="match status" value="1"/>
</dbReference>
<keyword evidence="2" id="KW-1185">Reference proteome</keyword>
<comment type="caution">
    <text evidence="1">The sequence shown here is derived from an EMBL/GenBank/DDBJ whole genome shotgun (WGS) entry which is preliminary data.</text>
</comment>
<protein>
    <recommendedName>
        <fullName evidence="3">Thymidylate kinase</fullName>
    </recommendedName>
</protein>
<evidence type="ECO:0000313" key="2">
    <source>
        <dbReference type="Proteomes" id="UP000266677"/>
    </source>
</evidence>
<dbReference type="OrthoDB" id="4539580at2"/>
<evidence type="ECO:0008006" key="3">
    <source>
        <dbReference type="Google" id="ProtNLM"/>
    </source>
</evidence>
<dbReference type="CDD" id="cd02019">
    <property type="entry name" value="NK"/>
    <property type="match status" value="1"/>
</dbReference>
<sequence>MRRRHLFESIEGLPGTGKSTVAPLLAEARQAVLVPTVPPCYQPLRRELDGYENVDARMCFFLSALFTAVDQIRRYLDAGIPVVVESYFARCLTTHRVYGADVDVILPRNLPEPIMYQLVCEPHERRKRMAARAKPTTRWDTIGEQNADRLADAYLQFPVHQIETSGLPPEQVVRAILDLDAIGADHAYR</sequence>
<organism evidence="1 2">
    <name type="scientific">Nocardia panacis</name>
    <dbReference type="NCBI Taxonomy" id="2340916"/>
    <lineage>
        <taxon>Bacteria</taxon>
        <taxon>Bacillati</taxon>
        <taxon>Actinomycetota</taxon>
        <taxon>Actinomycetes</taxon>
        <taxon>Mycobacteriales</taxon>
        <taxon>Nocardiaceae</taxon>
        <taxon>Nocardia</taxon>
    </lineage>
</organism>
<dbReference type="InterPro" id="IPR027417">
    <property type="entry name" value="P-loop_NTPase"/>
</dbReference>
<evidence type="ECO:0000313" key="1">
    <source>
        <dbReference type="EMBL" id="RJO80223.1"/>
    </source>
</evidence>
<accession>A0A3A4KUQ4</accession>
<dbReference type="Proteomes" id="UP000266677">
    <property type="component" value="Unassembled WGS sequence"/>
</dbReference>
<dbReference type="AlphaFoldDB" id="A0A3A4KUQ4"/>
<gene>
    <name evidence="1" type="ORF">D5S18_00255</name>
</gene>
<reference evidence="1 2" key="1">
    <citation type="submission" date="2018-09" db="EMBL/GenBank/DDBJ databases">
        <title>YIM PH21274 draft genome.</title>
        <authorList>
            <person name="Miao C."/>
        </authorList>
    </citation>
    <scope>NUCLEOTIDE SEQUENCE [LARGE SCALE GENOMIC DNA]</scope>
    <source>
        <strain evidence="1 2">YIM PH 21724</strain>
    </source>
</reference>